<evidence type="ECO:0000313" key="2">
    <source>
        <dbReference type="Proteomes" id="UP000299290"/>
    </source>
</evidence>
<dbReference type="Proteomes" id="UP000299290">
    <property type="component" value="Unassembled WGS sequence"/>
</dbReference>
<accession>A0A4D4K1B5</accession>
<dbReference type="EMBL" id="BJHV01000001">
    <property type="protein sequence ID" value="GDY40486.1"/>
    <property type="molecule type" value="Genomic_DNA"/>
</dbReference>
<comment type="caution">
    <text evidence="1">The sequence shown here is derived from an EMBL/GenBank/DDBJ whole genome shotgun (WGS) entry which is preliminary data.</text>
</comment>
<protein>
    <submittedName>
        <fullName evidence="1">Uncharacterized protein</fullName>
    </submittedName>
</protein>
<keyword evidence="2" id="KW-1185">Reference proteome</keyword>
<organism evidence="1 2">
    <name type="scientific">Streptomyces antimycoticus</name>
    <dbReference type="NCBI Taxonomy" id="68175"/>
    <lineage>
        <taxon>Bacteria</taxon>
        <taxon>Bacillati</taxon>
        <taxon>Actinomycetota</taxon>
        <taxon>Actinomycetes</taxon>
        <taxon>Kitasatosporales</taxon>
        <taxon>Streptomycetaceae</taxon>
        <taxon>Streptomyces</taxon>
        <taxon>Streptomyces violaceusniger group</taxon>
    </lineage>
</organism>
<reference evidence="1 2" key="1">
    <citation type="journal article" date="2020" name="Int. J. Syst. Evol. Microbiol.">
        <title>Reclassification of Streptomyces castelarensis and Streptomyces sporoclivatus as later heterotypic synonyms of Streptomyces antimycoticus.</title>
        <authorList>
            <person name="Komaki H."/>
            <person name="Tamura T."/>
        </authorList>
    </citation>
    <scope>NUCLEOTIDE SEQUENCE [LARGE SCALE GENOMIC DNA]</scope>
    <source>
        <strain evidence="1 2">NBRC 12839</strain>
    </source>
</reference>
<proteinExistence type="predicted"/>
<evidence type="ECO:0000313" key="1">
    <source>
        <dbReference type="EMBL" id="GDY40486.1"/>
    </source>
</evidence>
<dbReference type="AlphaFoldDB" id="A0A4D4K1B5"/>
<name>A0A4D4K1B5_9ACTN</name>
<sequence length="104" mass="11558">MGLCYSEDQDPERHVVSQSAYAAAAWLRLLAGRKLRTTRYLDGEDEGLIPPFAPSTFTQIVDLLAWTRSGQVYAHWDDALASPEWCDLPAATGELQAIHLKITV</sequence>
<gene>
    <name evidence="1" type="ORF">SANT12839_013680</name>
</gene>
<dbReference type="RefSeq" id="WP_228052662.1">
    <property type="nucleotide sequence ID" value="NZ_BJHV01000001.1"/>
</dbReference>